<proteinExistence type="predicted"/>
<comment type="caution">
    <text evidence="1">The sequence shown here is derived from an EMBL/GenBank/DDBJ whole genome shotgun (WGS) entry which is preliminary data.</text>
</comment>
<sequence>GVKMDGSDGFGLDC</sequence>
<feature type="non-terminal residue" evidence="1">
    <location>
        <position position="1"/>
    </location>
</feature>
<reference evidence="1 2" key="1">
    <citation type="journal article" date="2018" name="Front. Plant Sci.">
        <title>Red Clover (Trifolium pratense) and Zigzag Clover (T. medium) - A Picture of Genomic Similarities and Differences.</title>
        <authorList>
            <person name="Dluhosova J."/>
            <person name="Istvanek J."/>
            <person name="Nedelnik J."/>
            <person name="Repkova J."/>
        </authorList>
    </citation>
    <scope>NUCLEOTIDE SEQUENCE [LARGE SCALE GENOMIC DNA]</scope>
    <source>
        <strain evidence="2">cv. 10/8</strain>
        <tissue evidence="1">Leaf</tissue>
    </source>
</reference>
<dbReference type="Proteomes" id="UP000265520">
    <property type="component" value="Unassembled WGS sequence"/>
</dbReference>
<protein>
    <submittedName>
        <fullName evidence="1">Uncharacterized protein</fullName>
    </submittedName>
</protein>
<accession>A0A392UNA0</accession>
<dbReference type="EMBL" id="LXQA010849129">
    <property type="protein sequence ID" value="MCI73916.1"/>
    <property type="molecule type" value="Genomic_DNA"/>
</dbReference>
<evidence type="ECO:0000313" key="1">
    <source>
        <dbReference type="EMBL" id="MCI73916.1"/>
    </source>
</evidence>
<keyword evidence="2" id="KW-1185">Reference proteome</keyword>
<organism evidence="1 2">
    <name type="scientific">Trifolium medium</name>
    <dbReference type="NCBI Taxonomy" id="97028"/>
    <lineage>
        <taxon>Eukaryota</taxon>
        <taxon>Viridiplantae</taxon>
        <taxon>Streptophyta</taxon>
        <taxon>Embryophyta</taxon>
        <taxon>Tracheophyta</taxon>
        <taxon>Spermatophyta</taxon>
        <taxon>Magnoliopsida</taxon>
        <taxon>eudicotyledons</taxon>
        <taxon>Gunneridae</taxon>
        <taxon>Pentapetalae</taxon>
        <taxon>rosids</taxon>
        <taxon>fabids</taxon>
        <taxon>Fabales</taxon>
        <taxon>Fabaceae</taxon>
        <taxon>Papilionoideae</taxon>
        <taxon>50 kb inversion clade</taxon>
        <taxon>NPAAA clade</taxon>
        <taxon>Hologalegina</taxon>
        <taxon>IRL clade</taxon>
        <taxon>Trifolieae</taxon>
        <taxon>Trifolium</taxon>
    </lineage>
</organism>
<name>A0A392UNA0_9FABA</name>
<evidence type="ECO:0000313" key="2">
    <source>
        <dbReference type="Proteomes" id="UP000265520"/>
    </source>
</evidence>